<organism evidence="2 3">
    <name type="scientific">Deinococcus aquiradiocola</name>
    <dbReference type="NCBI Taxonomy" id="393059"/>
    <lineage>
        <taxon>Bacteria</taxon>
        <taxon>Thermotogati</taxon>
        <taxon>Deinococcota</taxon>
        <taxon>Deinococci</taxon>
        <taxon>Deinococcales</taxon>
        <taxon>Deinococcaceae</taxon>
        <taxon>Deinococcus</taxon>
    </lineage>
</organism>
<dbReference type="EMBL" id="BMOE01000024">
    <property type="protein sequence ID" value="GGJ89407.1"/>
    <property type="molecule type" value="Genomic_DNA"/>
</dbReference>
<dbReference type="RefSeq" id="WP_188964779.1">
    <property type="nucleotide sequence ID" value="NZ_BMOE01000024.1"/>
</dbReference>
<dbReference type="GO" id="GO:0016491">
    <property type="term" value="F:oxidoreductase activity"/>
    <property type="evidence" value="ECO:0007669"/>
    <property type="project" value="InterPro"/>
</dbReference>
<dbReference type="InterPro" id="IPR001853">
    <property type="entry name" value="DSBA-like_thioredoxin_dom"/>
</dbReference>
<gene>
    <name evidence="2" type="ORF">GCM10008939_36770</name>
</gene>
<dbReference type="Pfam" id="PF01323">
    <property type="entry name" value="DSBA"/>
    <property type="match status" value="1"/>
</dbReference>
<dbReference type="Gene3D" id="3.40.30.10">
    <property type="entry name" value="Glutaredoxin"/>
    <property type="match status" value="1"/>
</dbReference>
<dbReference type="Proteomes" id="UP000635726">
    <property type="component" value="Unassembled WGS sequence"/>
</dbReference>
<evidence type="ECO:0000259" key="1">
    <source>
        <dbReference type="Pfam" id="PF01323"/>
    </source>
</evidence>
<evidence type="ECO:0000313" key="2">
    <source>
        <dbReference type="EMBL" id="GGJ89407.1"/>
    </source>
</evidence>
<proteinExistence type="predicted"/>
<sequence length="220" mass="24519">MTQVAQPSRSGVTDLYFDFLCPYAWRGLELADVLRREHGMRFRLRHFSLVQGNHAENPDRKHPTWWLDRQVAGQGSDYQAGSLNAFLAGQAALQQDEDAAWAFTLALFRAKHQPAEGVPAIDLRNDGQIRLLAEATLDADAFGRALEDQEGLRAALHEDLQDSATLGVFGTPTFHLPDGNIAYFRFANLVTEPGAALDLWTLYTRVLTDGARIETVKRAK</sequence>
<comment type="caution">
    <text evidence="2">The sequence shown here is derived from an EMBL/GenBank/DDBJ whole genome shotgun (WGS) entry which is preliminary data.</text>
</comment>
<dbReference type="SUPFAM" id="SSF52833">
    <property type="entry name" value="Thioredoxin-like"/>
    <property type="match status" value="1"/>
</dbReference>
<accession>A0A917PS19</accession>
<feature type="domain" description="DSBA-like thioredoxin" evidence="1">
    <location>
        <begin position="14"/>
        <end position="180"/>
    </location>
</feature>
<dbReference type="AlphaFoldDB" id="A0A917PS19"/>
<dbReference type="InterPro" id="IPR036249">
    <property type="entry name" value="Thioredoxin-like_sf"/>
</dbReference>
<reference evidence="2" key="2">
    <citation type="submission" date="2020-09" db="EMBL/GenBank/DDBJ databases">
        <authorList>
            <person name="Sun Q."/>
            <person name="Ohkuma M."/>
        </authorList>
    </citation>
    <scope>NUCLEOTIDE SEQUENCE</scope>
    <source>
        <strain evidence="2">JCM 14371</strain>
    </source>
</reference>
<protein>
    <recommendedName>
        <fullName evidence="1">DSBA-like thioredoxin domain-containing protein</fullName>
    </recommendedName>
</protein>
<evidence type="ECO:0000313" key="3">
    <source>
        <dbReference type="Proteomes" id="UP000635726"/>
    </source>
</evidence>
<keyword evidence="3" id="KW-1185">Reference proteome</keyword>
<reference evidence="2" key="1">
    <citation type="journal article" date="2014" name="Int. J. Syst. Evol. Microbiol.">
        <title>Complete genome sequence of Corynebacterium casei LMG S-19264T (=DSM 44701T), isolated from a smear-ripened cheese.</title>
        <authorList>
            <consortium name="US DOE Joint Genome Institute (JGI-PGF)"/>
            <person name="Walter F."/>
            <person name="Albersmeier A."/>
            <person name="Kalinowski J."/>
            <person name="Ruckert C."/>
        </authorList>
    </citation>
    <scope>NUCLEOTIDE SEQUENCE</scope>
    <source>
        <strain evidence="2">JCM 14371</strain>
    </source>
</reference>
<name>A0A917PS19_9DEIO</name>